<feature type="compositionally biased region" description="Low complexity" evidence="1">
    <location>
        <begin position="282"/>
        <end position="295"/>
    </location>
</feature>
<name>A0A165B2C6_9APHY</name>
<keyword evidence="3" id="KW-1185">Reference proteome</keyword>
<feature type="compositionally biased region" description="Pro residues" evidence="1">
    <location>
        <begin position="38"/>
        <end position="50"/>
    </location>
</feature>
<dbReference type="GeneID" id="63827300"/>
<feature type="compositionally biased region" description="Polar residues" evidence="1">
    <location>
        <begin position="241"/>
        <end position="262"/>
    </location>
</feature>
<dbReference type="EMBL" id="KV427697">
    <property type="protein sequence ID" value="KZT00095.1"/>
    <property type="molecule type" value="Genomic_DNA"/>
</dbReference>
<dbReference type="InParanoid" id="A0A165B2C6"/>
<feature type="compositionally biased region" description="Low complexity" evidence="1">
    <location>
        <begin position="11"/>
        <end position="36"/>
    </location>
</feature>
<feature type="compositionally biased region" description="Acidic residues" evidence="1">
    <location>
        <begin position="145"/>
        <end position="165"/>
    </location>
</feature>
<feature type="region of interest" description="Disordered" evidence="1">
    <location>
        <begin position="140"/>
        <end position="170"/>
    </location>
</feature>
<accession>A0A165B2C6</accession>
<dbReference type="OrthoDB" id="2816221at2759"/>
<evidence type="ECO:0000313" key="2">
    <source>
        <dbReference type="EMBL" id="KZT00095.1"/>
    </source>
</evidence>
<organism evidence="2 3">
    <name type="scientific">Laetiporus sulphureus 93-53</name>
    <dbReference type="NCBI Taxonomy" id="1314785"/>
    <lineage>
        <taxon>Eukaryota</taxon>
        <taxon>Fungi</taxon>
        <taxon>Dikarya</taxon>
        <taxon>Basidiomycota</taxon>
        <taxon>Agaricomycotina</taxon>
        <taxon>Agaricomycetes</taxon>
        <taxon>Polyporales</taxon>
        <taxon>Laetiporus</taxon>
    </lineage>
</organism>
<feature type="region of interest" description="Disordered" evidence="1">
    <location>
        <begin position="1"/>
        <end position="54"/>
    </location>
</feature>
<evidence type="ECO:0000313" key="3">
    <source>
        <dbReference type="Proteomes" id="UP000076871"/>
    </source>
</evidence>
<protein>
    <submittedName>
        <fullName evidence="2">Uncharacterized protein</fullName>
    </submittedName>
</protein>
<proteinExistence type="predicted"/>
<sequence length="461" mass="49414">MSLVPVNVYGRSASKPPARAASVASRRALSPSSVRPEQPSPAGPSAPSHPPRNRAYVLIDSSPAVRGPLPAARAERVCAEPECENRLPPRGKYRFASCRSCRARKVVARNVDVQQQAPPAVATPMRAVEQPRVVERHGWTLLTENPEEEEEEEEDEDEDEEEGGFEVDVQPLQDLHEDAFLRAPDTMATPGRAQPATSMGTATFAPLPQAQEEEEEEEDQLAAGPSTIASTTVRNEKRKTPPTNTDASAMQQGWTRDPTTNGWHRAPPPPPLKDKEKPRFKPSALSSLPLSLPTSIPEPPPSAPASVSPRNAAPASVAFPTAANAAPEPLEYQTSAALHAALAAERACGGLVRFKGSWAVIVAPETLVDEVLVRRVADELVRESGYPATTDRNNVTIVLRGTSGTMHMQCECASGGGGEGMVRQRCGGQVCLTVGETGERILAGITKGLRVLIEVTHPQHF</sequence>
<dbReference type="AlphaFoldDB" id="A0A165B2C6"/>
<dbReference type="RefSeq" id="XP_040757835.1">
    <property type="nucleotide sequence ID" value="XM_040910271.1"/>
</dbReference>
<dbReference type="Proteomes" id="UP000076871">
    <property type="component" value="Unassembled WGS sequence"/>
</dbReference>
<feature type="region of interest" description="Disordered" evidence="1">
    <location>
        <begin position="182"/>
        <end position="309"/>
    </location>
</feature>
<reference evidence="2 3" key="1">
    <citation type="journal article" date="2016" name="Mol. Biol. Evol.">
        <title>Comparative Genomics of Early-Diverging Mushroom-Forming Fungi Provides Insights into the Origins of Lignocellulose Decay Capabilities.</title>
        <authorList>
            <person name="Nagy L.G."/>
            <person name="Riley R."/>
            <person name="Tritt A."/>
            <person name="Adam C."/>
            <person name="Daum C."/>
            <person name="Floudas D."/>
            <person name="Sun H."/>
            <person name="Yadav J.S."/>
            <person name="Pangilinan J."/>
            <person name="Larsson K.H."/>
            <person name="Matsuura K."/>
            <person name="Barry K."/>
            <person name="Labutti K."/>
            <person name="Kuo R."/>
            <person name="Ohm R.A."/>
            <person name="Bhattacharya S.S."/>
            <person name="Shirouzu T."/>
            <person name="Yoshinaga Y."/>
            <person name="Martin F.M."/>
            <person name="Grigoriev I.V."/>
            <person name="Hibbett D.S."/>
        </authorList>
    </citation>
    <scope>NUCLEOTIDE SEQUENCE [LARGE SCALE GENOMIC DNA]</scope>
    <source>
        <strain evidence="2 3">93-53</strain>
    </source>
</reference>
<feature type="compositionally biased region" description="Acidic residues" evidence="1">
    <location>
        <begin position="211"/>
        <end position="220"/>
    </location>
</feature>
<evidence type="ECO:0000256" key="1">
    <source>
        <dbReference type="SAM" id="MobiDB-lite"/>
    </source>
</evidence>
<gene>
    <name evidence="2" type="ORF">LAESUDRAFT_732600</name>
</gene>